<sequence>MKRFLLIIAACFPAIGLLAADVEPMPADTVIRLENKRIVVKDNGERMKVKVYELTEEGDSIDREMIFEGHYRDGQSYERRKHIKSINIPIPSWDKDFDPHWAGFGMGFANFSGSDGINDVDGVSLRSGNSLEYNLNFMEFSFPFSRYRWAVVTGAGMRWSRYRLDMNAHFQEVDGVTQLVPAPEGIVYNASKLNITSLTIPVLLEWQSPKHRRKAPRFFISGGVVGVVKTISSSKIVYHDADGEKRKKKMDRGMNLRPVTMDFLFQAGVGCIGLYAKYSPFGLFEKDKGPKVHPVSLGLQLHI</sequence>
<accession>A0A3E4ZLG3</accession>
<gene>
    <name evidence="1" type="ORF">DW828_18210</name>
</gene>
<name>A0A3E4ZLG3_9BACT</name>
<evidence type="ECO:0000313" key="2">
    <source>
        <dbReference type="Proteomes" id="UP000286260"/>
    </source>
</evidence>
<dbReference type="AlphaFoldDB" id="A0A3E4ZLG3"/>
<dbReference type="STRING" id="46503.ERS852463_01906"/>
<dbReference type="Proteomes" id="UP000286260">
    <property type="component" value="Unassembled WGS sequence"/>
</dbReference>
<dbReference type="RefSeq" id="WP_046451889.1">
    <property type="nucleotide sequence ID" value="NZ_BAABZJ010000001.1"/>
</dbReference>
<organism evidence="1 2">
    <name type="scientific">Parabacteroides merdae</name>
    <dbReference type="NCBI Taxonomy" id="46503"/>
    <lineage>
        <taxon>Bacteria</taxon>
        <taxon>Pseudomonadati</taxon>
        <taxon>Bacteroidota</taxon>
        <taxon>Bacteroidia</taxon>
        <taxon>Bacteroidales</taxon>
        <taxon>Tannerellaceae</taxon>
        <taxon>Parabacteroides</taxon>
    </lineage>
</organism>
<dbReference type="EMBL" id="QSII01000034">
    <property type="protein sequence ID" value="RHC79875.1"/>
    <property type="molecule type" value="Genomic_DNA"/>
</dbReference>
<evidence type="ECO:0000313" key="1">
    <source>
        <dbReference type="EMBL" id="RHC79875.1"/>
    </source>
</evidence>
<comment type="caution">
    <text evidence="1">The sequence shown here is derived from an EMBL/GenBank/DDBJ whole genome shotgun (WGS) entry which is preliminary data.</text>
</comment>
<protein>
    <submittedName>
        <fullName evidence="1">PorT family protein</fullName>
    </submittedName>
</protein>
<proteinExistence type="predicted"/>
<reference evidence="1 2" key="1">
    <citation type="submission" date="2018-08" db="EMBL/GenBank/DDBJ databases">
        <title>A genome reference for cultivated species of the human gut microbiota.</title>
        <authorList>
            <person name="Zou Y."/>
            <person name="Xue W."/>
            <person name="Luo G."/>
        </authorList>
    </citation>
    <scope>NUCLEOTIDE SEQUENCE [LARGE SCALE GENOMIC DNA]</scope>
    <source>
        <strain evidence="1 2">AM34-17</strain>
    </source>
</reference>